<evidence type="ECO:0000256" key="5">
    <source>
        <dbReference type="ARBA" id="ARBA00023274"/>
    </source>
</evidence>
<evidence type="ECO:0000256" key="1">
    <source>
        <dbReference type="ARBA" id="ARBA00006194"/>
    </source>
</evidence>
<keyword evidence="12" id="KW-1185">Reference proteome</keyword>
<dbReference type="GO" id="GO:0003735">
    <property type="term" value="F:structural constituent of ribosome"/>
    <property type="evidence" value="ECO:0007669"/>
    <property type="project" value="InterPro"/>
</dbReference>
<dbReference type="PROSITE" id="PS00054">
    <property type="entry name" value="RIBOSOMAL_S11"/>
    <property type="match status" value="1"/>
</dbReference>
<protein>
    <recommendedName>
        <fullName evidence="6 8">Small ribosomal subunit protein uS11</fullName>
    </recommendedName>
</protein>
<dbReference type="Pfam" id="PF00411">
    <property type="entry name" value="Ribosomal_S11"/>
    <property type="match status" value="1"/>
</dbReference>
<comment type="subunit">
    <text evidence="8">Part of the 30S ribosomal subunit. Interacts with proteins S7 and S18. Binds to IF-3.</text>
</comment>
<dbReference type="FunFam" id="3.30.420.80:FF:000001">
    <property type="entry name" value="30S ribosomal protein S11"/>
    <property type="match status" value="1"/>
</dbReference>
<dbReference type="HAMAP" id="MF_01310">
    <property type="entry name" value="Ribosomal_uS11"/>
    <property type="match status" value="1"/>
</dbReference>
<name>A0A1R1L6L8_9MICC</name>
<accession>A0A1R1L6L8</accession>
<comment type="similarity">
    <text evidence="1 8 9">Belongs to the universal ribosomal protein uS11 family.</text>
</comment>
<dbReference type="Gene3D" id="3.30.420.80">
    <property type="entry name" value="Ribosomal protein S11"/>
    <property type="match status" value="1"/>
</dbReference>
<keyword evidence="4 8" id="KW-0689">Ribosomal protein</keyword>
<dbReference type="AlphaFoldDB" id="A0A1R1L6L8"/>
<dbReference type="OrthoDB" id="9806415at2"/>
<dbReference type="GO" id="GO:1990904">
    <property type="term" value="C:ribonucleoprotein complex"/>
    <property type="evidence" value="ECO:0007669"/>
    <property type="project" value="UniProtKB-KW"/>
</dbReference>
<evidence type="ECO:0000256" key="9">
    <source>
        <dbReference type="RuleBase" id="RU003629"/>
    </source>
</evidence>
<feature type="region of interest" description="Disordered" evidence="10">
    <location>
        <begin position="1"/>
        <end position="24"/>
    </location>
</feature>
<proteinExistence type="inferred from homology"/>
<evidence type="ECO:0000313" key="11">
    <source>
        <dbReference type="EMBL" id="OMH23195.1"/>
    </source>
</evidence>
<evidence type="ECO:0000256" key="8">
    <source>
        <dbReference type="HAMAP-Rule" id="MF_01310"/>
    </source>
</evidence>
<dbReference type="GO" id="GO:0019843">
    <property type="term" value="F:rRNA binding"/>
    <property type="evidence" value="ECO:0007669"/>
    <property type="project" value="UniProtKB-UniRule"/>
</dbReference>
<reference evidence="11 12" key="1">
    <citation type="submission" date="2016-12" db="EMBL/GenBank/DDBJ databases">
        <title>Draft genome of Tersicoccus phoenicis 1P05MA.</title>
        <authorList>
            <person name="Nakajima Y."/>
            <person name="Yoshizawa S."/>
            <person name="Nakamura K."/>
            <person name="Ogura Y."/>
            <person name="Hayashi T."/>
            <person name="Kogure K."/>
        </authorList>
    </citation>
    <scope>NUCLEOTIDE SEQUENCE [LARGE SCALE GENOMIC DNA]</scope>
    <source>
        <strain evidence="11 12">1p05MA</strain>
    </source>
</reference>
<keyword evidence="5 8" id="KW-0687">Ribonucleoprotein</keyword>
<dbReference type="InterPro" id="IPR019981">
    <property type="entry name" value="Ribosomal_uS11_bac-type"/>
</dbReference>
<dbReference type="NCBIfam" id="NF003698">
    <property type="entry name" value="PRK05309.1"/>
    <property type="match status" value="1"/>
</dbReference>
<dbReference type="EMBL" id="MRDE01000078">
    <property type="protein sequence ID" value="OMH23195.1"/>
    <property type="molecule type" value="Genomic_DNA"/>
</dbReference>
<evidence type="ECO:0000256" key="3">
    <source>
        <dbReference type="ARBA" id="ARBA00022884"/>
    </source>
</evidence>
<keyword evidence="2 8" id="KW-0699">rRNA-binding</keyword>
<comment type="caution">
    <text evidence="11">The sequence shown here is derived from an EMBL/GenBank/DDBJ whole genome shotgun (WGS) entry which is preliminary data.</text>
</comment>
<feature type="compositionally biased region" description="Basic residues" evidence="10">
    <location>
        <begin position="7"/>
        <end position="17"/>
    </location>
</feature>
<dbReference type="STRING" id="554083.BKD30_13725"/>
<keyword evidence="3 8" id="KW-0694">RNA-binding</keyword>
<comment type="function">
    <text evidence="7 8">Located on the platform of the 30S subunit, it bridges several disparate RNA helices of the 16S rRNA. Forms part of the Shine-Dalgarno cleft in the 70S ribosome.</text>
</comment>
<organism evidence="11 12">
    <name type="scientific">Tersicoccus phoenicis</name>
    <dbReference type="NCBI Taxonomy" id="554083"/>
    <lineage>
        <taxon>Bacteria</taxon>
        <taxon>Bacillati</taxon>
        <taxon>Actinomycetota</taxon>
        <taxon>Actinomycetes</taxon>
        <taxon>Micrococcales</taxon>
        <taxon>Micrococcaceae</taxon>
        <taxon>Tersicoccus</taxon>
    </lineage>
</organism>
<dbReference type="GO" id="GO:0005840">
    <property type="term" value="C:ribosome"/>
    <property type="evidence" value="ECO:0007669"/>
    <property type="project" value="UniProtKB-KW"/>
</dbReference>
<gene>
    <name evidence="8" type="primary">rpsK</name>
    <name evidence="11" type="ORF">BKD30_13725</name>
</gene>
<dbReference type="Proteomes" id="UP000187085">
    <property type="component" value="Unassembled WGS sequence"/>
</dbReference>
<evidence type="ECO:0000256" key="10">
    <source>
        <dbReference type="SAM" id="MobiDB-lite"/>
    </source>
</evidence>
<dbReference type="PIRSF" id="PIRSF002131">
    <property type="entry name" value="Ribosomal_S11"/>
    <property type="match status" value="1"/>
</dbReference>
<sequence>MPPKNRTAVRKPRRKDKKNITLGQAHIKSTFNNTIVSITDPTGAVISWASAGEVGFKGSRKSTPYAAQMAAESAAKRAQEHGVKKVDVFVKGPGSGRETAIRSLQATGLEVGTIQDVTPSAHNGCRPPKRRRV</sequence>
<dbReference type="PANTHER" id="PTHR11759">
    <property type="entry name" value="40S RIBOSOMAL PROTEIN S14/30S RIBOSOMAL PROTEIN S11"/>
    <property type="match status" value="1"/>
</dbReference>
<evidence type="ECO:0000256" key="7">
    <source>
        <dbReference type="ARBA" id="ARBA00058053"/>
    </source>
</evidence>
<dbReference type="GO" id="GO:0006412">
    <property type="term" value="P:translation"/>
    <property type="evidence" value="ECO:0007669"/>
    <property type="project" value="UniProtKB-UniRule"/>
</dbReference>
<evidence type="ECO:0000256" key="2">
    <source>
        <dbReference type="ARBA" id="ARBA00022730"/>
    </source>
</evidence>
<dbReference type="NCBIfam" id="TIGR03632">
    <property type="entry name" value="uS11_bact"/>
    <property type="match status" value="1"/>
</dbReference>
<evidence type="ECO:0000256" key="6">
    <source>
        <dbReference type="ARBA" id="ARBA00035160"/>
    </source>
</evidence>
<evidence type="ECO:0000256" key="4">
    <source>
        <dbReference type="ARBA" id="ARBA00022980"/>
    </source>
</evidence>
<dbReference type="RefSeq" id="WP_076705484.1">
    <property type="nucleotide sequence ID" value="NZ_MRDE01000078.1"/>
</dbReference>
<evidence type="ECO:0000313" key="12">
    <source>
        <dbReference type="Proteomes" id="UP000187085"/>
    </source>
</evidence>
<dbReference type="InterPro" id="IPR001971">
    <property type="entry name" value="Ribosomal_uS11"/>
</dbReference>
<dbReference type="InterPro" id="IPR018102">
    <property type="entry name" value="Ribosomal_uS11_CS"/>
</dbReference>
<dbReference type="SUPFAM" id="SSF53137">
    <property type="entry name" value="Translational machinery components"/>
    <property type="match status" value="1"/>
</dbReference>
<dbReference type="InterPro" id="IPR036967">
    <property type="entry name" value="Ribosomal_uS11_sf"/>
</dbReference>